<feature type="transmembrane region" description="Helical" evidence="1">
    <location>
        <begin position="99"/>
        <end position="125"/>
    </location>
</feature>
<dbReference type="InterPro" id="IPR003675">
    <property type="entry name" value="Rce1/LyrA-like_dom"/>
</dbReference>
<dbReference type="GO" id="GO:0080120">
    <property type="term" value="P:CAAX-box protein maturation"/>
    <property type="evidence" value="ECO:0007669"/>
    <property type="project" value="UniProtKB-ARBA"/>
</dbReference>
<feature type="transmembrane region" description="Helical" evidence="1">
    <location>
        <begin position="146"/>
        <end position="167"/>
    </location>
</feature>
<organism evidence="3 4">
    <name type="scientific">Candidatus Methanodesulfokora washburnensis</name>
    <dbReference type="NCBI Taxonomy" id="2478471"/>
    <lineage>
        <taxon>Archaea</taxon>
        <taxon>Thermoproteota</taxon>
        <taxon>Candidatus Korarchaeia</taxon>
        <taxon>Candidatus Korarchaeia incertae sedis</taxon>
        <taxon>Candidatus Methanodesulfokora</taxon>
    </lineage>
</organism>
<accession>A0A3R9PEZ3</accession>
<feature type="transmembrane region" description="Helical" evidence="1">
    <location>
        <begin position="12"/>
        <end position="35"/>
    </location>
</feature>
<sequence>MSYRYRRREELSLPSVAFTLFLSVAVPLAMILTLGQQLGQVLQVYGVLTSLSWLALYFFKRDWLEFKSVSLLTAVVNIAVMLLSGSFAAQLAAQKSPFVIVPLTLSSVVPIVEVNFVTITLAFMVGWAEEMLYGGVLYGTLQKTGIWGKLITAAVFAFMHIKAYTSVSPFDPAFLHDPRAYLLLAPFITRFVQCYLIDYEKGIVGVALGHGLGDALLMIRAG</sequence>
<evidence type="ECO:0000259" key="2">
    <source>
        <dbReference type="Pfam" id="PF02517"/>
    </source>
</evidence>
<dbReference type="GO" id="GO:0006508">
    <property type="term" value="P:proteolysis"/>
    <property type="evidence" value="ECO:0007669"/>
    <property type="project" value="UniProtKB-KW"/>
</dbReference>
<keyword evidence="1" id="KW-0812">Transmembrane</keyword>
<reference evidence="3 4" key="1">
    <citation type="submission" date="2018-10" db="EMBL/GenBank/DDBJ databases">
        <title>Co-occurring genomic capacity for anaerobic methane metabolism and dissimilatory sulfite reduction discovered in the Korarchaeota.</title>
        <authorList>
            <person name="Mckay L.J."/>
            <person name="Dlakic M."/>
            <person name="Fields M.W."/>
            <person name="Delmont T.O."/>
            <person name="Eren A.M."/>
            <person name="Jay Z.J."/>
            <person name="Klingelsmith K.B."/>
            <person name="Rusch D.B."/>
            <person name="Inskeep W.P."/>
        </authorList>
    </citation>
    <scope>NUCLEOTIDE SEQUENCE [LARGE SCALE GENOMIC DNA]</scope>
    <source>
        <strain evidence="3 4">MDKW</strain>
    </source>
</reference>
<evidence type="ECO:0000313" key="4">
    <source>
        <dbReference type="Proteomes" id="UP000277582"/>
    </source>
</evidence>
<evidence type="ECO:0000313" key="3">
    <source>
        <dbReference type="EMBL" id="RSN74538.1"/>
    </source>
</evidence>
<gene>
    <name evidence="3" type="ORF">D6D85_07950</name>
</gene>
<keyword evidence="3" id="KW-0378">Hydrolase</keyword>
<keyword evidence="3" id="KW-0645">Protease</keyword>
<keyword evidence="3" id="KW-0482">Metalloprotease</keyword>
<keyword evidence="4" id="KW-1185">Reference proteome</keyword>
<keyword evidence="1" id="KW-1133">Transmembrane helix</keyword>
<dbReference type="Proteomes" id="UP000277582">
    <property type="component" value="Unassembled WGS sequence"/>
</dbReference>
<dbReference type="GO" id="GO:0004175">
    <property type="term" value="F:endopeptidase activity"/>
    <property type="evidence" value="ECO:0007669"/>
    <property type="project" value="UniProtKB-ARBA"/>
</dbReference>
<dbReference type="Pfam" id="PF02517">
    <property type="entry name" value="Rce1-like"/>
    <property type="match status" value="1"/>
</dbReference>
<dbReference type="RefSeq" id="WP_125671471.1">
    <property type="nucleotide sequence ID" value="NZ_RCOS01000092.1"/>
</dbReference>
<protein>
    <submittedName>
        <fullName evidence="3">CPBP family intramembrane metalloprotease</fullName>
    </submittedName>
</protein>
<dbReference type="EMBL" id="RCOS01000092">
    <property type="protein sequence ID" value="RSN74538.1"/>
    <property type="molecule type" value="Genomic_DNA"/>
</dbReference>
<feature type="transmembrane region" description="Helical" evidence="1">
    <location>
        <begin position="71"/>
        <end position="93"/>
    </location>
</feature>
<proteinExistence type="predicted"/>
<feature type="transmembrane region" description="Helical" evidence="1">
    <location>
        <begin position="41"/>
        <end position="59"/>
    </location>
</feature>
<name>A0A3R9PEZ3_9CREN</name>
<comment type="caution">
    <text evidence="3">The sequence shown here is derived from an EMBL/GenBank/DDBJ whole genome shotgun (WGS) entry which is preliminary data.</text>
</comment>
<evidence type="ECO:0000256" key="1">
    <source>
        <dbReference type="SAM" id="Phobius"/>
    </source>
</evidence>
<dbReference type="AlphaFoldDB" id="A0A3R9PEZ3"/>
<keyword evidence="1" id="KW-0472">Membrane</keyword>
<dbReference type="GO" id="GO:0008237">
    <property type="term" value="F:metallopeptidase activity"/>
    <property type="evidence" value="ECO:0007669"/>
    <property type="project" value="UniProtKB-KW"/>
</dbReference>
<feature type="domain" description="CAAX prenyl protease 2/Lysostaphin resistance protein A-like" evidence="2">
    <location>
        <begin position="116"/>
        <end position="215"/>
    </location>
</feature>